<proteinExistence type="predicted"/>
<evidence type="ECO:0000256" key="1">
    <source>
        <dbReference type="SAM" id="MobiDB-lite"/>
    </source>
</evidence>
<sequence>MAHAYITLKLAPVTHAYKTKKKDILNVYKALIKCGHIKRKLQPHKVKSSENPTQDIGDRSEGTRTMM</sequence>
<dbReference type="EMBL" id="BOVK01000018">
    <property type="protein sequence ID" value="GIQ68832.1"/>
    <property type="molecule type" value="Genomic_DNA"/>
</dbReference>
<evidence type="ECO:0000313" key="2">
    <source>
        <dbReference type="EMBL" id="GIQ68832.1"/>
    </source>
</evidence>
<dbReference type="AlphaFoldDB" id="A0A8J4H3J8"/>
<keyword evidence="3" id="KW-1185">Reference proteome</keyword>
<feature type="compositionally biased region" description="Basic and acidic residues" evidence="1">
    <location>
        <begin position="56"/>
        <end position="67"/>
    </location>
</feature>
<protein>
    <submittedName>
        <fullName evidence="2">Uncharacterized protein</fullName>
    </submittedName>
</protein>
<dbReference type="Proteomes" id="UP000677918">
    <property type="component" value="Unassembled WGS sequence"/>
</dbReference>
<name>A0A8J4H3J8_9BACL</name>
<comment type="caution">
    <text evidence="2">The sequence shown here is derived from an EMBL/GenBank/DDBJ whole genome shotgun (WGS) entry which is preliminary data.</text>
</comment>
<accession>A0A8J4H3J8</accession>
<feature type="region of interest" description="Disordered" evidence="1">
    <location>
        <begin position="41"/>
        <end position="67"/>
    </location>
</feature>
<organism evidence="2 3">
    <name type="scientific">Xylanibacillus composti</name>
    <dbReference type="NCBI Taxonomy" id="1572762"/>
    <lineage>
        <taxon>Bacteria</taxon>
        <taxon>Bacillati</taxon>
        <taxon>Bacillota</taxon>
        <taxon>Bacilli</taxon>
        <taxon>Bacillales</taxon>
        <taxon>Paenibacillaceae</taxon>
        <taxon>Xylanibacillus</taxon>
    </lineage>
</organism>
<evidence type="ECO:0000313" key="3">
    <source>
        <dbReference type="Proteomes" id="UP000677918"/>
    </source>
</evidence>
<gene>
    <name evidence="2" type="ORF">XYCOK13_16560</name>
</gene>
<reference evidence="2" key="1">
    <citation type="submission" date="2021-04" db="EMBL/GenBank/DDBJ databases">
        <title>Draft genome sequence of Xylanibacillus composti strain K13.</title>
        <authorList>
            <person name="Uke A."/>
            <person name="Chhe C."/>
            <person name="Baramee S."/>
            <person name="Kosugi A."/>
        </authorList>
    </citation>
    <scope>NUCLEOTIDE SEQUENCE</scope>
    <source>
        <strain evidence="2">K13</strain>
    </source>
</reference>